<dbReference type="Proteomes" id="UP001193920">
    <property type="component" value="Unassembled WGS sequence"/>
</dbReference>
<comment type="caution">
    <text evidence="2">The sequence shown here is derived from an EMBL/GenBank/DDBJ whole genome shotgun (WGS) entry which is preliminary data.</text>
</comment>
<protein>
    <submittedName>
        <fullName evidence="2">Uncharacterized protein</fullName>
    </submittedName>
</protein>
<dbReference type="EMBL" id="JACXBF010000042">
    <property type="protein sequence ID" value="MBD2799114.1"/>
    <property type="molecule type" value="Genomic_DNA"/>
</dbReference>
<accession>A0AAW3YPR6</accession>
<name>A0AAW3YPR6_9GAMM</name>
<dbReference type="AlphaFoldDB" id="A0AAW3YPR6"/>
<evidence type="ECO:0000313" key="2">
    <source>
        <dbReference type="EMBL" id="MBD2799114.1"/>
    </source>
</evidence>
<dbReference type="RefSeq" id="WP_323868237.1">
    <property type="nucleotide sequence ID" value="NZ_JACXBF010000042.1"/>
</dbReference>
<keyword evidence="1" id="KW-0732">Signal</keyword>
<feature type="chain" id="PRO_5043711213" evidence="1">
    <location>
        <begin position="22"/>
        <end position="169"/>
    </location>
</feature>
<organism evidence="2">
    <name type="scientific">Xenorhabdus szentirmaii</name>
    <dbReference type="NCBI Taxonomy" id="290112"/>
    <lineage>
        <taxon>Bacteria</taxon>
        <taxon>Pseudomonadati</taxon>
        <taxon>Pseudomonadota</taxon>
        <taxon>Gammaproteobacteria</taxon>
        <taxon>Enterobacterales</taxon>
        <taxon>Morganellaceae</taxon>
        <taxon>Xenorhabdus</taxon>
    </lineage>
</organism>
<reference evidence="2" key="1">
    <citation type="submission" date="2020-09" db="EMBL/GenBank/DDBJ databases">
        <authorList>
            <person name="Palma L."/>
            <person name="Caballero P."/>
            <person name="Berry C."/>
            <person name="Del Valle E."/>
        </authorList>
    </citation>
    <scope>NUCLEOTIDE SEQUENCE</scope>
    <source>
        <strain evidence="2">M</strain>
    </source>
</reference>
<sequence>MKALFGVILTALFLIAQPTLAWQKYDIAFSNAANSGPTYLSKINDKCMDSAGPLNFSVNNKYKMTVEDMNSGVGICLGIQKKIIWAVSHTHNPASLDPKACLVQFSVTYYWFDHWHAAITSTCENLISYATCRLENCLNYCPDLNNCHMTKTGSVGVNVPDSINIVFAK</sequence>
<evidence type="ECO:0000256" key="1">
    <source>
        <dbReference type="SAM" id="SignalP"/>
    </source>
</evidence>
<feature type="signal peptide" evidence="1">
    <location>
        <begin position="1"/>
        <end position="21"/>
    </location>
</feature>
<gene>
    <name evidence="2" type="ORF">ID854_01225</name>
</gene>
<reference evidence="2" key="2">
    <citation type="journal article" date="2024" name="Toxins">
        <title>Genome Sequence Analysis of Native Xenorhabdus Strains Isolated from Entomopathogenic Nematodes in Argentina.</title>
        <authorList>
            <person name="Palma L."/>
            <person name="Frizzo L."/>
            <person name="Kaiser S."/>
            <person name="Berry C."/>
            <person name="Caballero P."/>
            <person name="Bode H.B."/>
            <person name="Del Valle E.E."/>
        </authorList>
    </citation>
    <scope>NUCLEOTIDE SEQUENCE</scope>
    <source>
        <strain evidence="2">M</strain>
    </source>
</reference>
<proteinExistence type="predicted"/>